<accession>A0ABX8QST5</accession>
<evidence type="ECO:0000256" key="7">
    <source>
        <dbReference type="ARBA" id="ARBA00023004"/>
    </source>
</evidence>
<feature type="transmembrane region" description="Helical" evidence="11">
    <location>
        <begin position="191"/>
        <end position="210"/>
    </location>
</feature>
<feature type="transmembrane region" description="Helical" evidence="11">
    <location>
        <begin position="161"/>
        <end position="179"/>
    </location>
</feature>
<dbReference type="Proteomes" id="UP001049518">
    <property type="component" value="Chromosome"/>
</dbReference>
<evidence type="ECO:0000259" key="12">
    <source>
        <dbReference type="Pfam" id="PF00487"/>
    </source>
</evidence>
<evidence type="ECO:0000256" key="2">
    <source>
        <dbReference type="ARBA" id="ARBA00008749"/>
    </source>
</evidence>
<gene>
    <name evidence="13" type="ORF">AGRA3207_002283</name>
</gene>
<keyword evidence="6" id="KW-0560">Oxidoreductase</keyword>
<feature type="transmembrane region" description="Helical" evidence="11">
    <location>
        <begin position="38"/>
        <end position="59"/>
    </location>
</feature>
<keyword evidence="7" id="KW-0408">Iron</keyword>
<dbReference type="InterPro" id="IPR005804">
    <property type="entry name" value="FA_desaturase_dom"/>
</dbReference>
<keyword evidence="9 11" id="KW-0472">Membrane</keyword>
<evidence type="ECO:0000256" key="11">
    <source>
        <dbReference type="SAM" id="Phobius"/>
    </source>
</evidence>
<organism evidence="13 14">
    <name type="scientific">Actinomadura graeca</name>
    <dbReference type="NCBI Taxonomy" id="2750812"/>
    <lineage>
        <taxon>Bacteria</taxon>
        <taxon>Bacillati</taxon>
        <taxon>Actinomycetota</taxon>
        <taxon>Actinomycetes</taxon>
        <taxon>Streptosporangiales</taxon>
        <taxon>Thermomonosporaceae</taxon>
        <taxon>Actinomadura</taxon>
    </lineage>
</organism>
<dbReference type="EMBL" id="CP059572">
    <property type="protein sequence ID" value="QXJ21431.1"/>
    <property type="molecule type" value="Genomic_DNA"/>
</dbReference>
<keyword evidence="14" id="KW-1185">Reference proteome</keyword>
<evidence type="ECO:0000256" key="8">
    <source>
        <dbReference type="ARBA" id="ARBA00023098"/>
    </source>
</evidence>
<evidence type="ECO:0000313" key="13">
    <source>
        <dbReference type="EMBL" id="QXJ21431.1"/>
    </source>
</evidence>
<keyword evidence="8" id="KW-0443">Lipid metabolism</keyword>
<evidence type="ECO:0000256" key="5">
    <source>
        <dbReference type="ARBA" id="ARBA00022989"/>
    </source>
</evidence>
<dbReference type="InterPro" id="IPR015876">
    <property type="entry name" value="Acyl-CoA_DS"/>
</dbReference>
<dbReference type="PANTHER" id="PTHR11351">
    <property type="entry name" value="ACYL-COA DESATURASE"/>
    <property type="match status" value="1"/>
</dbReference>
<keyword evidence="5 11" id="KW-1133">Transmembrane helix</keyword>
<feature type="domain" description="Fatty acid desaturase" evidence="12">
    <location>
        <begin position="40"/>
        <end position="261"/>
    </location>
</feature>
<proteinExistence type="inferred from homology"/>
<evidence type="ECO:0000313" key="14">
    <source>
        <dbReference type="Proteomes" id="UP001049518"/>
    </source>
</evidence>
<evidence type="ECO:0000256" key="10">
    <source>
        <dbReference type="SAM" id="MobiDB-lite"/>
    </source>
</evidence>
<comment type="subcellular location">
    <subcellularLocation>
        <location evidence="1">Membrane</location>
        <topology evidence="1">Multi-pass membrane protein</topology>
    </subcellularLocation>
</comment>
<name>A0ABX8QST5_9ACTN</name>
<evidence type="ECO:0000256" key="4">
    <source>
        <dbReference type="ARBA" id="ARBA00022832"/>
    </source>
</evidence>
<evidence type="ECO:0000256" key="9">
    <source>
        <dbReference type="ARBA" id="ARBA00023136"/>
    </source>
</evidence>
<dbReference type="PANTHER" id="PTHR11351:SF3">
    <property type="entry name" value="BLL4393 PROTEIN"/>
    <property type="match status" value="1"/>
</dbReference>
<keyword evidence="3 11" id="KW-0812">Transmembrane</keyword>
<feature type="region of interest" description="Disordered" evidence="10">
    <location>
        <begin position="298"/>
        <end position="331"/>
    </location>
</feature>
<feature type="transmembrane region" description="Helical" evidence="11">
    <location>
        <begin position="7"/>
        <end position="32"/>
    </location>
</feature>
<keyword evidence="4" id="KW-0276">Fatty acid metabolism</keyword>
<comment type="similarity">
    <text evidence="2">Belongs to the fatty acid desaturase type 2 family.</text>
</comment>
<reference evidence="13" key="1">
    <citation type="submission" date="2020-07" db="EMBL/GenBank/DDBJ databases">
        <authorList>
            <person name="Tarantini F.S."/>
            <person name="Hong K.W."/>
            <person name="Chan K.G."/>
        </authorList>
    </citation>
    <scope>NUCLEOTIDE SEQUENCE</scope>
    <source>
        <strain evidence="13">32-07</strain>
    </source>
</reference>
<sequence>MNGREHRLFIVTASVVPLVGTAAAMVLLWNRVFGPGDLVALAVMYTVAGIGISTGYHRLLAHRSFRTYRPVHDALAVAGTIAGQGPAITWVAHHRRHHRVADRDGDPHSPYFQGERTRTAVLRGLWHAHLGWLLDERLTSDPVRYCPDLVRDRHLRWISRHFVSLLLAGLAAPAVLGFLLTGGPAGAATGFVWGGLVRLFLLNHTTYAVNSIGHVYGRRRFSTADESRNIGWLAIPTFGDSFHNNHHAFPRAAGHGMRWYEADLSGLFILALARANLAWDVITIDRARQDARAAGLVRAGSGRHAPLTPPVPLAERPRSREPDPGDAGDIE</sequence>
<evidence type="ECO:0000256" key="6">
    <source>
        <dbReference type="ARBA" id="ARBA00023002"/>
    </source>
</evidence>
<dbReference type="RefSeq" id="WP_231334581.1">
    <property type="nucleotide sequence ID" value="NZ_CP059572.1"/>
</dbReference>
<protein>
    <submittedName>
        <fullName evidence="13">Acyl-CoA desaturase</fullName>
    </submittedName>
</protein>
<evidence type="ECO:0000256" key="1">
    <source>
        <dbReference type="ARBA" id="ARBA00004141"/>
    </source>
</evidence>
<dbReference type="CDD" id="cd03505">
    <property type="entry name" value="Delta9-FADS-like"/>
    <property type="match status" value="1"/>
</dbReference>
<dbReference type="PRINTS" id="PR00075">
    <property type="entry name" value="FACDDSATRASE"/>
</dbReference>
<dbReference type="Pfam" id="PF00487">
    <property type="entry name" value="FA_desaturase"/>
    <property type="match status" value="1"/>
</dbReference>
<evidence type="ECO:0000256" key="3">
    <source>
        <dbReference type="ARBA" id="ARBA00022692"/>
    </source>
</evidence>